<keyword evidence="20" id="KW-0675">Receptor</keyword>
<keyword evidence="4" id="KW-0723">Serine/threonine-protein kinase</keyword>
<evidence type="ECO:0000256" key="12">
    <source>
        <dbReference type="ARBA" id="ARBA00022840"/>
    </source>
</evidence>
<reference evidence="20 23" key="1">
    <citation type="journal article" date="2011" name="Nature">
        <title>The Medicago genome provides insight into the evolution of rhizobial symbioses.</title>
        <authorList>
            <person name="Young N.D."/>
            <person name="Debelle F."/>
            <person name="Oldroyd G.E."/>
            <person name="Geurts R."/>
            <person name="Cannon S.B."/>
            <person name="Udvardi M.K."/>
            <person name="Benedito V.A."/>
            <person name="Mayer K.F."/>
            <person name="Gouzy J."/>
            <person name="Schoof H."/>
            <person name="Van de Peer Y."/>
            <person name="Proost S."/>
            <person name="Cook D.R."/>
            <person name="Meyers B.C."/>
            <person name="Spannagl M."/>
            <person name="Cheung F."/>
            <person name="De Mita S."/>
            <person name="Krishnakumar V."/>
            <person name="Gundlach H."/>
            <person name="Zhou S."/>
            <person name="Mudge J."/>
            <person name="Bharti A.K."/>
            <person name="Murray J.D."/>
            <person name="Naoumkina M.A."/>
            <person name="Rosen B."/>
            <person name="Silverstein K.A."/>
            <person name="Tang H."/>
            <person name="Rombauts S."/>
            <person name="Zhao P.X."/>
            <person name="Zhou P."/>
            <person name="Barbe V."/>
            <person name="Bardou P."/>
            <person name="Bechner M."/>
            <person name="Bellec A."/>
            <person name="Berger A."/>
            <person name="Berges H."/>
            <person name="Bidwell S."/>
            <person name="Bisseling T."/>
            <person name="Choisne N."/>
            <person name="Couloux A."/>
            <person name="Denny R."/>
            <person name="Deshpande S."/>
            <person name="Dai X."/>
            <person name="Doyle J.J."/>
            <person name="Dudez A.M."/>
            <person name="Farmer A.D."/>
            <person name="Fouteau S."/>
            <person name="Franken C."/>
            <person name="Gibelin C."/>
            <person name="Gish J."/>
            <person name="Goldstein S."/>
            <person name="Gonzalez A.J."/>
            <person name="Green P.J."/>
            <person name="Hallab A."/>
            <person name="Hartog M."/>
            <person name="Hua A."/>
            <person name="Humphray S.J."/>
            <person name="Jeong D.H."/>
            <person name="Jing Y."/>
            <person name="Jocker A."/>
            <person name="Kenton S.M."/>
            <person name="Kim D.J."/>
            <person name="Klee K."/>
            <person name="Lai H."/>
            <person name="Lang C."/>
            <person name="Lin S."/>
            <person name="Macmil S.L."/>
            <person name="Magdelenat G."/>
            <person name="Matthews L."/>
            <person name="McCorrison J."/>
            <person name="Monaghan E.L."/>
            <person name="Mun J.H."/>
            <person name="Najar F.Z."/>
            <person name="Nicholson C."/>
            <person name="Noirot C."/>
            <person name="O'Bleness M."/>
            <person name="Paule C.R."/>
            <person name="Poulain J."/>
            <person name="Prion F."/>
            <person name="Qin B."/>
            <person name="Qu C."/>
            <person name="Retzel E.F."/>
            <person name="Riddle C."/>
            <person name="Sallet E."/>
            <person name="Samain S."/>
            <person name="Samson N."/>
            <person name="Sanders I."/>
            <person name="Saurat O."/>
            <person name="Scarpelli C."/>
            <person name="Schiex T."/>
            <person name="Segurens B."/>
            <person name="Severin A.J."/>
            <person name="Sherrier D.J."/>
            <person name="Shi R."/>
            <person name="Sims S."/>
            <person name="Singer S.R."/>
            <person name="Sinharoy S."/>
            <person name="Sterck L."/>
            <person name="Viollet A."/>
            <person name="Wang B.B."/>
            <person name="Wang K."/>
            <person name="Wang M."/>
            <person name="Wang X."/>
            <person name="Warfsmann J."/>
            <person name="Weissenbach J."/>
            <person name="White D.D."/>
            <person name="White J.D."/>
            <person name="Wiley G.B."/>
            <person name="Wincker P."/>
            <person name="Xing Y."/>
            <person name="Yang L."/>
            <person name="Yao Z."/>
            <person name="Ying F."/>
            <person name="Zhai J."/>
            <person name="Zhou L."/>
            <person name="Zuber A."/>
            <person name="Denarie J."/>
            <person name="Dixon R.A."/>
            <person name="May G.D."/>
            <person name="Schwartz D.C."/>
            <person name="Rogers J."/>
            <person name="Quetier F."/>
            <person name="Town C.D."/>
            <person name="Roe B.A."/>
        </authorList>
    </citation>
    <scope>NUCLEOTIDE SEQUENCE [LARGE SCALE GENOMIC DNA]</scope>
    <source>
        <strain evidence="20">A17</strain>
        <strain evidence="22 23">cv. Jemalong A17</strain>
    </source>
</reference>
<evidence type="ECO:0000256" key="3">
    <source>
        <dbReference type="ARBA" id="ARBA00012513"/>
    </source>
</evidence>
<comment type="similarity">
    <text evidence="2">Belongs to the protein kinase superfamily. Ser/Thr protein kinase family.</text>
</comment>
<evidence type="ECO:0000313" key="21">
    <source>
        <dbReference type="EMBL" id="RHN75776.1"/>
    </source>
</evidence>
<accession>A0A072VC59</accession>
<name>A0A072VC59_MEDTR</name>
<dbReference type="Pfam" id="PF12799">
    <property type="entry name" value="LRR_4"/>
    <property type="match status" value="1"/>
</dbReference>
<dbReference type="Gene3D" id="3.30.200.20">
    <property type="entry name" value="Phosphorylase Kinase, domain 1"/>
    <property type="match status" value="1"/>
</dbReference>
<evidence type="ECO:0000256" key="9">
    <source>
        <dbReference type="ARBA" id="ARBA00022737"/>
    </source>
</evidence>
<evidence type="ECO:0000256" key="15">
    <source>
        <dbReference type="ARBA" id="ARBA00023180"/>
    </source>
</evidence>
<keyword evidence="15" id="KW-0325">Glycoprotein</keyword>
<reference evidence="22" key="3">
    <citation type="submission" date="2015-04" db="UniProtKB">
        <authorList>
            <consortium name="EnsemblPlants"/>
        </authorList>
    </citation>
    <scope>IDENTIFICATION</scope>
    <source>
        <strain evidence="22">cv. Jemalong A17</strain>
    </source>
</reference>
<comment type="subcellular location">
    <subcellularLocation>
        <location evidence="1">Cell membrane</location>
        <topology evidence="1">Single-pass type I membrane protein</topology>
    </subcellularLocation>
</comment>
<dbReference type="PROSITE" id="PS50011">
    <property type="entry name" value="PROTEIN_KINASE_DOM"/>
    <property type="match status" value="1"/>
</dbReference>
<dbReference type="SUPFAM" id="SSF56112">
    <property type="entry name" value="Protein kinase-like (PK-like)"/>
    <property type="match status" value="1"/>
</dbReference>
<evidence type="ECO:0000256" key="6">
    <source>
        <dbReference type="ARBA" id="ARBA00022679"/>
    </source>
</evidence>
<dbReference type="InterPro" id="IPR050647">
    <property type="entry name" value="Plant_LRR-RLKs"/>
</dbReference>
<dbReference type="FunFam" id="3.80.10.10:FF:000077">
    <property type="entry name" value="LRR receptor-like serine/threonine-protein kinase ERL1"/>
    <property type="match status" value="1"/>
</dbReference>
<feature type="transmembrane region" description="Helical" evidence="17">
    <location>
        <begin position="629"/>
        <end position="651"/>
    </location>
</feature>
<dbReference type="KEGG" id="mtr:25487705"/>
<dbReference type="InterPro" id="IPR003591">
    <property type="entry name" value="Leu-rich_rpt_typical-subtyp"/>
</dbReference>
<reference evidence="20 23" key="2">
    <citation type="journal article" date="2014" name="BMC Genomics">
        <title>An improved genome release (version Mt4.0) for the model legume Medicago truncatula.</title>
        <authorList>
            <person name="Tang H."/>
            <person name="Krishnakumar V."/>
            <person name="Bidwell S."/>
            <person name="Rosen B."/>
            <person name="Chan A."/>
            <person name="Zhou S."/>
            <person name="Gentzbittel L."/>
            <person name="Childs K.L."/>
            <person name="Yandell M."/>
            <person name="Gundlach H."/>
            <person name="Mayer K.F."/>
            <person name="Schwartz D.C."/>
            <person name="Town C.D."/>
        </authorList>
    </citation>
    <scope>GENOME REANNOTATION</scope>
    <source>
        <strain evidence="20">A17</strain>
        <strain evidence="22 23">cv. Jemalong A17</strain>
    </source>
</reference>
<dbReference type="InterPro" id="IPR017441">
    <property type="entry name" value="Protein_kinase_ATP_BS"/>
</dbReference>
<evidence type="ECO:0000256" key="4">
    <source>
        <dbReference type="ARBA" id="ARBA00022527"/>
    </source>
</evidence>
<keyword evidence="13 17" id="KW-1133">Transmembrane helix</keyword>
<dbReference type="GO" id="GO:0004674">
    <property type="term" value="F:protein serine/threonine kinase activity"/>
    <property type="evidence" value="ECO:0007669"/>
    <property type="project" value="UniProtKB-KW"/>
</dbReference>
<evidence type="ECO:0000313" key="22">
    <source>
        <dbReference type="EnsemblPlants" id="KEH39191"/>
    </source>
</evidence>
<dbReference type="InterPro" id="IPR025875">
    <property type="entry name" value="Leu-rich_rpt_4"/>
</dbReference>
<keyword evidence="5" id="KW-0433">Leucine-rich repeat</keyword>
<keyword evidence="9" id="KW-0677">Repeat</keyword>
<dbReference type="AlphaFoldDB" id="A0A072VC59"/>
<dbReference type="InterPro" id="IPR011009">
    <property type="entry name" value="Kinase-like_dom_sf"/>
</dbReference>
<dbReference type="EC" id="2.7.11.1" evidence="3"/>
<dbReference type="Pfam" id="PF08263">
    <property type="entry name" value="LRRNT_2"/>
    <property type="match status" value="1"/>
</dbReference>
<keyword evidence="12 16" id="KW-0067">ATP-binding</keyword>
<dbReference type="FunFam" id="3.80.10.10:FF:000041">
    <property type="entry name" value="LRR receptor-like serine/threonine-protein kinase ERECTA"/>
    <property type="match status" value="1"/>
</dbReference>
<evidence type="ECO:0000313" key="23">
    <source>
        <dbReference type="Proteomes" id="UP000002051"/>
    </source>
</evidence>
<evidence type="ECO:0000256" key="7">
    <source>
        <dbReference type="ARBA" id="ARBA00022692"/>
    </source>
</evidence>
<evidence type="ECO:0000256" key="13">
    <source>
        <dbReference type="ARBA" id="ARBA00022989"/>
    </source>
</evidence>
<dbReference type="Proteomes" id="UP000002051">
    <property type="component" value="Chromosome 2"/>
</dbReference>
<sequence>MVELLFIMLLFLFLSLISPTLSLNQEGLFLLQAKLHLSDPSNTLSNWNPNDSSPCNWTGILCNNLTNSVTSINLPNSDLSGSFPVSLCRLPHLSHLSLPNNNLNSTLPTTISTCTTLRHLDLSLNLFAGNIPHTLSDLPLQELNLSFNNFSGNIPQTFSNFQQLQTISLVNNLFTGTIPSSLSNVSSLKHLHLAYNNFLSGTIPSSLGNLTNLETLWLAGCNLVGPIPNSFRKLVHLNNLDLSRNMLNGAIPELVIASLTSIVQLELYTNSFSGELPRVGISNLTRLERFDASDNELTGTIPDELCRLKNLGSLGLYYNRLEGSLPESLASSESLYELLLFNNTLSGKLPSGLGSNSRLQLIDVSFNHFSGEIPAGLCRQGRLEELLLIHNLFSGEIPAGLGNCLSLTRVRLGNNNLSGVVPSGFWGLPHVYLLELVENSLSGPISNAISGASNLSILLISGNRFNGSIPDSIGSLSNLGEFVASSNSLTGPIPTGMVKLSQLNRLVLRDNQFSGEIPHGIGDWKKLNDLDLANNRFVGNIPSELGTLPALNFLDLSGNLLSGEIPMELQNLKLDFFNLSKNQLSGEIPPLYASENYRESFTGNTGLCGDISGLCPNLGEKSKNRSYVWVFRFIFVLTGAVLIVGLTWFYFKFRNFKKMKKGFSMSKWRSFHKLGFSEFEIVKLMSEDNVIGSGSSGKVYKVVLSNGEAVAVKKLWGAATKMESGNVKDREKDEFEVEVETLGKIRHKNIVRLWCCYSSGDSKLLVYEYMPNGSLDDLLHSSKKNLLDWPTRLKIAVDAAEGLSYLHHDCVVPIVHRDVKSSNILLDGEFGAKIADFGVAKFVRSVSKGTEEPMSMIAGSCGYIAPEYGYTLRVNEKSDIYSFGVVILELVTGKHPIDQEYGEKDLVKWVSSKLNEDGQDQVIDLNLDSKYKEEISKVLKVGLLCTSSLPINRPSMRRVVNMLQEVTAVAKFRSGKFSPYYQEVVSNNDHLEA</sequence>
<keyword evidence="6 21" id="KW-0808">Transferase</keyword>
<dbReference type="PROSITE" id="PS00107">
    <property type="entry name" value="PROTEIN_KINASE_ATP"/>
    <property type="match status" value="1"/>
</dbReference>
<evidence type="ECO:0000256" key="2">
    <source>
        <dbReference type="ARBA" id="ARBA00008684"/>
    </source>
</evidence>
<dbReference type="EnsemblPlants" id="KEH39191">
    <property type="protein sequence ID" value="KEH39191"/>
    <property type="gene ID" value="MTR_2g090710"/>
</dbReference>
<dbReference type="Gramene" id="rna12024">
    <property type="protein sequence ID" value="RHN75776.1"/>
    <property type="gene ID" value="gene12024"/>
</dbReference>
<dbReference type="FunFam" id="1.10.510.10:FF:000201">
    <property type="entry name" value="Leucine-rich repeat receptor-like serine/threonine-protein kinase"/>
    <property type="match status" value="1"/>
</dbReference>
<keyword evidence="7 17" id="KW-0812">Transmembrane</keyword>
<dbReference type="InterPro" id="IPR013210">
    <property type="entry name" value="LRR_N_plant-typ"/>
</dbReference>
<dbReference type="PROSITE" id="PS00108">
    <property type="entry name" value="PROTEIN_KINASE_ST"/>
    <property type="match status" value="1"/>
</dbReference>
<dbReference type="InterPro" id="IPR008271">
    <property type="entry name" value="Ser/Thr_kinase_AS"/>
</dbReference>
<dbReference type="InterPro" id="IPR032675">
    <property type="entry name" value="LRR_dom_sf"/>
</dbReference>
<keyword evidence="14 17" id="KW-0472">Membrane</keyword>
<dbReference type="EMBL" id="PSQE01000002">
    <property type="protein sequence ID" value="RHN75776.1"/>
    <property type="molecule type" value="Genomic_DNA"/>
</dbReference>
<proteinExistence type="inferred from homology"/>
<dbReference type="GO" id="GO:0005524">
    <property type="term" value="F:ATP binding"/>
    <property type="evidence" value="ECO:0007669"/>
    <property type="project" value="UniProtKB-UniRule"/>
</dbReference>
<dbReference type="FunFam" id="3.30.200.20:FF:000711">
    <property type="entry name" value="Receptor-like protein kinase HSL1"/>
    <property type="match status" value="1"/>
</dbReference>
<dbReference type="Pfam" id="PF13855">
    <property type="entry name" value="LRR_8"/>
    <property type="match status" value="1"/>
</dbReference>
<evidence type="ECO:0000256" key="18">
    <source>
        <dbReference type="SAM" id="SignalP"/>
    </source>
</evidence>
<dbReference type="STRING" id="3880.A0A072VC59"/>
<keyword evidence="8 18" id="KW-0732">Signal</keyword>
<dbReference type="GO" id="GO:0005886">
    <property type="term" value="C:plasma membrane"/>
    <property type="evidence" value="ECO:0000318"/>
    <property type="project" value="GO_Central"/>
</dbReference>
<evidence type="ECO:0000313" key="20">
    <source>
        <dbReference type="EMBL" id="KEH39191.1"/>
    </source>
</evidence>
<keyword evidence="10 16" id="KW-0547">Nucleotide-binding</keyword>
<dbReference type="SUPFAM" id="SSF52047">
    <property type="entry name" value="RNI-like"/>
    <property type="match status" value="2"/>
</dbReference>
<dbReference type="FunFam" id="3.80.10.10:FF:000215">
    <property type="entry name" value="Receptor-like protein kinase HSL1"/>
    <property type="match status" value="1"/>
</dbReference>
<evidence type="ECO:0000256" key="5">
    <source>
        <dbReference type="ARBA" id="ARBA00022614"/>
    </source>
</evidence>
<evidence type="ECO:0000256" key="14">
    <source>
        <dbReference type="ARBA" id="ARBA00023136"/>
    </source>
</evidence>
<dbReference type="Pfam" id="PF00560">
    <property type="entry name" value="LRR_1"/>
    <property type="match status" value="5"/>
</dbReference>
<dbReference type="PANTHER" id="PTHR48056:SF84">
    <property type="entry name" value="PROTEIN KINASE DOMAIN-CONTAINING PROTEIN"/>
    <property type="match status" value="1"/>
</dbReference>
<evidence type="ECO:0000256" key="17">
    <source>
        <dbReference type="SAM" id="Phobius"/>
    </source>
</evidence>
<feature type="chain" id="PRO_5014500473" description="non-specific serine/threonine protein kinase" evidence="18">
    <location>
        <begin position="23"/>
        <end position="993"/>
    </location>
</feature>
<dbReference type="InterPro" id="IPR001611">
    <property type="entry name" value="Leu-rich_rpt"/>
</dbReference>
<dbReference type="Pfam" id="PF00069">
    <property type="entry name" value="Pkinase"/>
    <property type="match status" value="1"/>
</dbReference>
<protein>
    <recommendedName>
        <fullName evidence="3">non-specific serine/threonine protein kinase</fullName>
        <ecNumber evidence="3">2.7.11.1</ecNumber>
    </recommendedName>
</protein>
<reference evidence="21" key="4">
    <citation type="journal article" date="2018" name="Nat. Plants">
        <title>Whole-genome landscape of Medicago truncatula symbiotic genes.</title>
        <authorList>
            <person name="Pecrix Y."/>
            <person name="Gamas P."/>
            <person name="Carrere S."/>
        </authorList>
    </citation>
    <scope>NUCLEOTIDE SEQUENCE</scope>
    <source>
        <tissue evidence="21">Leaves</tissue>
    </source>
</reference>
<feature type="domain" description="Protein kinase" evidence="19">
    <location>
        <begin position="685"/>
        <end position="967"/>
    </location>
</feature>
<keyword evidence="11 20" id="KW-0418">Kinase</keyword>
<evidence type="ECO:0000256" key="11">
    <source>
        <dbReference type="ARBA" id="ARBA00022777"/>
    </source>
</evidence>
<evidence type="ECO:0000259" key="19">
    <source>
        <dbReference type="PROSITE" id="PS50011"/>
    </source>
</evidence>
<evidence type="ECO:0000256" key="16">
    <source>
        <dbReference type="PROSITE-ProRule" id="PRU10141"/>
    </source>
</evidence>
<dbReference type="PANTHER" id="PTHR48056">
    <property type="entry name" value="LRR RECEPTOR-LIKE SERINE/THREONINE-PROTEIN KINASE-RELATED"/>
    <property type="match status" value="1"/>
</dbReference>
<evidence type="ECO:0000256" key="10">
    <source>
        <dbReference type="ARBA" id="ARBA00022741"/>
    </source>
</evidence>
<dbReference type="SMART" id="SM00220">
    <property type="entry name" value="S_TKc"/>
    <property type="match status" value="1"/>
</dbReference>
<dbReference type="Gene3D" id="3.80.10.10">
    <property type="entry name" value="Ribonuclease Inhibitor"/>
    <property type="match status" value="4"/>
</dbReference>
<feature type="signal peptide" evidence="18">
    <location>
        <begin position="1"/>
        <end position="22"/>
    </location>
</feature>
<dbReference type="EMBL" id="CM001218">
    <property type="protein sequence ID" value="KEH39191.1"/>
    <property type="molecule type" value="Genomic_DNA"/>
</dbReference>
<gene>
    <name evidence="22" type="primary">25487705</name>
    <name evidence="20" type="ordered locus">MTR_2g090710</name>
    <name evidence="21" type="ORF">MtrunA17_Chr2g0324931</name>
</gene>
<organism evidence="20 23">
    <name type="scientific">Medicago truncatula</name>
    <name type="common">Barrel medic</name>
    <name type="synonym">Medicago tribuloides</name>
    <dbReference type="NCBI Taxonomy" id="3880"/>
    <lineage>
        <taxon>Eukaryota</taxon>
        <taxon>Viridiplantae</taxon>
        <taxon>Streptophyta</taxon>
        <taxon>Embryophyta</taxon>
        <taxon>Tracheophyta</taxon>
        <taxon>Spermatophyta</taxon>
        <taxon>Magnoliopsida</taxon>
        <taxon>eudicotyledons</taxon>
        <taxon>Gunneridae</taxon>
        <taxon>Pentapetalae</taxon>
        <taxon>rosids</taxon>
        <taxon>fabids</taxon>
        <taxon>Fabales</taxon>
        <taxon>Fabaceae</taxon>
        <taxon>Papilionoideae</taxon>
        <taxon>50 kb inversion clade</taxon>
        <taxon>NPAAA clade</taxon>
        <taxon>Hologalegina</taxon>
        <taxon>IRL clade</taxon>
        <taxon>Trifolieae</taxon>
        <taxon>Medicago</taxon>
    </lineage>
</organism>
<keyword evidence="23" id="KW-1185">Reference proteome</keyword>
<dbReference type="InterPro" id="IPR000719">
    <property type="entry name" value="Prot_kinase_dom"/>
</dbReference>
<evidence type="ECO:0000256" key="8">
    <source>
        <dbReference type="ARBA" id="ARBA00022729"/>
    </source>
</evidence>
<dbReference type="OrthoDB" id="2021138at2759"/>
<dbReference type="HOGENOM" id="CLU_000288_22_1_1"/>
<evidence type="ECO:0000256" key="1">
    <source>
        <dbReference type="ARBA" id="ARBA00004251"/>
    </source>
</evidence>
<dbReference type="SMART" id="SM00369">
    <property type="entry name" value="LRR_TYP"/>
    <property type="match status" value="7"/>
</dbReference>
<dbReference type="Proteomes" id="UP000265566">
    <property type="component" value="Chromosome 2"/>
</dbReference>
<feature type="binding site" evidence="16">
    <location>
        <position position="714"/>
    </location>
    <ligand>
        <name>ATP</name>
        <dbReference type="ChEBI" id="CHEBI:30616"/>
    </ligand>
</feature>
<dbReference type="Gene3D" id="1.10.510.10">
    <property type="entry name" value="Transferase(Phosphotransferase) domain 1"/>
    <property type="match status" value="1"/>
</dbReference>